<evidence type="ECO:0000313" key="1">
    <source>
        <dbReference type="EMBL" id="PCS21930.1"/>
    </source>
</evidence>
<evidence type="ECO:0000313" key="2">
    <source>
        <dbReference type="Proteomes" id="UP000219020"/>
    </source>
</evidence>
<dbReference type="AlphaFoldDB" id="A0A2A5T1C9"/>
<comment type="caution">
    <text evidence="1">The sequence shown here is derived from an EMBL/GenBank/DDBJ whole genome shotgun (WGS) entry which is preliminary data.</text>
</comment>
<accession>A0A2A5T1C9</accession>
<reference evidence="2" key="1">
    <citation type="submission" date="2017-04" db="EMBL/GenBank/DDBJ databases">
        <title>Genome evolution of the luminous symbionts of deep sea anglerfish.</title>
        <authorList>
            <person name="Hendry T.A."/>
        </authorList>
    </citation>
    <scope>NUCLEOTIDE SEQUENCE [LARGE SCALE GENOMIC DNA]</scope>
</reference>
<keyword evidence="2" id="KW-1185">Reference proteome</keyword>
<organism evidence="1 2">
    <name type="scientific">Candidatus Enterovibrio escicola</name>
    <dbReference type="NCBI Taxonomy" id="1927127"/>
    <lineage>
        <taxon>Bacteria</taxon>
        <taxon>Pseudomonadati</taxon>
        <taxon>Pseudomonadota</taxon>
        <taxon>Gammaproteobacteria</taxon>
        <taxon>Vibrionales</taxon>
        <taxon>Vibrionaceae</taxon>
        <taxon>Enterovibrio</taxon>
    </lineage>
</organism>
<gene>
    <name evidence="1" type="ORF">BTN49_2395</name>
</gene>
<dbReference type="EMBL" id="NBYY01000028">
    <property type="protein sequence ID" value="PCS21930.1"/>
    <property type="molecule type" value="Genomic_DNA"/>
</dbReference>
<name>A0A2A5T1C9_9GAMM</name>
<dbReference type="Proteomes" id="UP000219020">
    <property type="component" value="Unassembled WGS sequence"/>
</dbReference>
<protein>
    <submittedName>
        <fullName evidence="1">Uncharacterized protein</fullName>
    </submittedName>
</protein>
<proteinExistence type="predicted"/>
<sequence>MSEWKKTGMITNAHLAETAMFRYKINHISTSVNPSFYSHEY</sequence>